<feature type="domain" description="Protein FecR C-terminal" evidence="3">
    <location>
        <begin position="317"/>
        <end position="385"/>
    </location>
</feature>
<dbReference type="RefSeq" id="WP_202103506.1">
    <property type="nucleotide sequence ID" value="NZ_JAERTY010000007.1"/>
</dbReference>
<dbReference type="InterPro" id="IPR032508">
    <property type="entry name" value="FecR_C"/>
</dbReference>
<dbReference type="Proteomes" id="UP000625283">
    <property type="component" value="Unassembled WGS sequence"/>
</dbReference>
<dbReference type="PANTHER" id="PTHR30273:SF2">
    <property type="entry name" value="PROTEIN FECR"/>
    <property type="match status" value="1"/>
</dbReference>
<keyword evidence="1" id="KW-0472">Membrane</keyword>
<accession>A0ABS1R709</accession>
<reference evidence="4 5" key="1">
    <citation type="submission" date="2021-01" db="EMBL/GenBank/DDBJ databases">
        <title>C459-1 draft genome sequence.</title>
        <authorList>
            <person name="Zhang X.-F."/>
        </authorList>
    </citation>
    <scope>NUCLEOTIDE SEQUENCE [LARGE SCALE GENOMIC DNA]</scope>
    <source>
        <strain evidence="5">C459-1</strain>
    </source>
</reference>
<comment type="caution">
    <text evidence="4">The sequence shown here is derived from an EMBL/GenBank/DDBJ whole genome shotgun (WGS) entry which is preliminary data.</text>
</comment>
<feature type="transmembrane region" description="Helical" evidence="1">
    <location>
        <begin position="95"/>
        <end position="115"/>
    </location>
</feature>
<keyword evidence="1" id="KW-1133">Transmembrane helix</keyword>
<organism evidence="4 5">
    <name type="scientific">Sphingobacterium faecale</name>
    <dbReference type="NCBI Taxonomy" id="2803775"/>
    <lineage>
        <taxon>Bacteria</taxon>
        <taxon>Pseudomonadati</taxon>
        <taxon>Bacteroidota</taxon>
        <taxon>Sphingobacteriia</taxon>
        <taxon>Sphingobacteriales</taxon>
        <taxon>Sphingobacteriaceae</taxon>
        <taxon>Sphingobacterium</taxon>
    </lineage>
</organism>
<evidence type="ECO:0000256" key="1">
    <source>
        <dbReference type="SAM" id="Phobius"/>
    </source>
</evidence>
<proteinExistence type="predicted"/>
<evidence type="ECO:0000313" key="5">
    <source>
        <dbReference type="Proteomes" id="UP000625283"/>
    </source>
</evidence>
<dbReference type="Pfam" id="PF16344">
    <property type="entry name" value="FecR_C"/>
    <property type="match status" value="1"/>
</dbReference>
<keyword evidence="5" id="KW-1185">Reference proteome</keyword>
<keyword evidence="1" id="KW-0812">Transmembrane</keyword>
<feature type="domain" description="FecR protein" evidence="2">
    <location>
        <begin position="182"/>
        <end position="275"/>
    </location>
</feature>
<dbReference type="InterPro" id="IPR012373">
    <property type="entry name" value="Ferrdict_sens_TM"/>
</dbReference>
<evidence type="ECO:0000259" key="3">
    <source>
        <dbReference type="Pfam" id="PF16344"/>
    </source>
</evidence>
<name>A0ABS1R709_9SPHI</name>
<dbReference type="Gene3D" id="3.55.50.30">
    <property type="match status" value="1"/>
</dbReference>
<evidence type="ECO:0000313" key="4">
    <source>
        <dbReference type="EMBL" id="MBL1409792.1"/>
    </source>
</evidence>
<dbReference type="PANTHER" id="PTHR30273">
    <property type="entry name" value="PERIPLASMIC SIGNAL SENSOR AND SIGMA FACTOR ACTIVATOR FECR-RELATED"/>
    <property type="match status" value="1"/>
</dbReference>
<dbReference type="Gene3D" id="2.60.120.1440">
    <property type="match status" value="1"/>
</dbReference>
<gene>
    <name evidence="4" type="ORF">JKG61_13605</name>
</gene>
<dbReference type="EMBL" id="JAERTY010000007">
    <property type="protein sequence ID" value="MBL1409792.1"/>
    <property type="molecule type" value="Genomic_DNA"/>
</dbReference>
<protein>
    <submittedName>
        <fullName evidence="4">FecR domain-containing protein</fullName>
    </submittedName>
</protein>
<dbReference type="Pfam" id="PF04773">
    <property type="entry name" value="FecR"/>
    <property type="match status" value="1"/>
</dbReference>
<dbReference type="InterPro" id="IPR006860">
    <property type="entry name" value="FecR"/>
</dbReference>
<sequence length="387" mass="44240">MNVNPYIESLFRKYLDDDIELSELKELYRYFDGERDSRELKQLVLEKLNEQNVKPTCLDGEKAIQVESAAWIMIKAYIQNDRQVDKTPWRFSRKWLSYAASILVLLGVSIGIYYYKQGPKEIALVSKYGGDLLPSVNNTIITLSDGSQFDLNESKNGIHISEDGIHYDDGSLLTSDISLHATVSTSKGGQYRITLPDGTKVILNAASSFSYPTRFAKQERRVYLDGEGYFEVTKDSARPFVIDTKTQQVEVIGTSFNLSVYAHTPTVTTLVEGIVNLKGINNVITRLEVGQQAIQRSDGYSIHKVETSDYTAWIRDQFVFNNMSLLETFAQLERWYDITFECPKELTNQRIYAEIGRDRKLSKVLETLEEVLNLKFRIEGRRVIVSK</sequence>
<evidence type="ECO:0000259" key="2">
    <source>
        <dbReference type="Pfam" id="PF04773"/>
    </source>
</evidence>